<evidence type="ECO:0000256" key="2">
    <source>
        <dbReference type="ARBA" id="ARBA00009700"/>
    </source>
</evidence>
<protein>
    <recommendedName>
        <fullName evidence="10">Transmembrane protein 120 homolog</fullName>
    </recommendedName>
</protein>
<comment type="subcellular location">
    <subcellularLocation>
        <location evidence="1">Membrane</location>
        <topology evidence="1">Multi-pass membrane protein</topology>
    </subcellularLocation>
</comment>
<keyword evidence="3 7" id="KW-0812">Transmembrane</keyword>
<accession>A0ABV2ARL5</accession>
<dbReference type="Pfam" id="PF07851">
    <property type="entry name" value="TMEM120A-B"/>
    <property type="match status" value="1"/>
</dbReference>
<evidence type="ECO:0000256" key="6">
    <source>
        <dbReference type="SAM" id="Coils"/>
    </source>
</evidence>
<dbReference type="EMBL" id="JBDODL010002564">
    <property type="protein sequence ID" value="MES1922310.1"/>
    <property type="molecule type" value="Genomic_DNA"/>
</dbReference>
<reference evidence="8 9" key="1">
    <citation type="journal article" date="2024" name="BMC Biol.">
        <title>Comparative genomics of Ascetosporea gives new insight into the evolutionary basis for animal parasitism in Rhizaria.</title>
        <authorList>
            <person name="Hiltunen Thoren M."/>
            <person name="Onut-Brannstrom I."/>
            <person name="Alfjorden A."/>
            <person name="Peckova H."/>
            <person name="Swords F."/>
            <person name="Hooper C."/>
            <person name="Holzer A.S."/>
            <person name="Bass D."/>
            <person name="Burki F."/>
        </authorList>
    </citation>
    <scope>NUCLEOTIDE SEQUENCE [LARGE SCALE GENOMIC DNA]</scope>
    <source>
        <strain evidence="8">20-A016</strain>
    </source>
</reference>
<comment type="similarity">
    <text evidence="2">Belongs to the TMEM120 family.</text>
</comment>
<evidence type="ECO:0000256" key="3">
    <source>
        <dbReference type="ARBA" id="ARBA00022692"/>
    </source>
</evidence>
<feature type="transmembrane region" description="Helical" evidence="7">
    <location>
        <begin position="286"/>
        <end position="314"/>
    </location>
</feature>
<feature type="transmembrane region" description="Helical" evidence="7">
    <location>
        <begin position="320"/>
        <end position="345"/>
    </location>
</feature>
<evidence type="ECO:0000256" key="4">
    <source>
        <dbReference type="ARBA" id="ARBA00022989"/>
    </source>
</evidence>
<keyword evidence="9" id="KW-1185">Reference proteome</keyword>
<feature type="non-terminal residue" evidence="8">
    <location>
        <position position="350"/>
    </location>
</feature>
<evidence type="ECO:0000256" key="5">
    <source>
        <dbReference type="ARBA" id="ARBA00023136"/>
    </source>
</evidence>
<dbReference type="Proteomes" id="UP001439008">
    <property type="component" value="Unassembled WGS sequence"/>
</dbReference>
<dbReference type="PANTHER" id="PTHR21433:SF0">
    <property type="entry name" value="TRANSMEMBRANE PROTEIN 120 HOMOLOG"/>
    <property type="match status" value="1"/>
</dbReference>
<evidence type="ECO:0008006" key="10">
    <source>
        <dbReference type="Google" id="ProtNLM"/>
    </source>
</evidence>
<evidence type="ECO:0000313" key="9">
    <source>
        <dbReference type="Proteomes" id="UP001439008"/>
    </source>
</evidence>
<sequence length="350" mass="40133">MSGSQKNNKTVSKIDADNETLILLKNQLESSKLKAKDKHDRAREVLIQIEKEFENLKSLRLEVAKDAKEMRRLSREVDKFNRKGICPKKQKTVLNKELAAVQAVAKKTNDYVVPSYDSFFLNSLLGKINLRVLNMEDKLNMKNQYHSFKSKTAIVSIILPLLHLVFNFGWAYKLAHQLWIVYLYTSLALREHILCLNGSKIQSWWIYHHYISAVVAFVTITIPPHLQEEGIYYQISKLIVLQGLVMFMQYLYQSKRQYARVATGKAKPFDVALSETLVEAPNRRRILLVLVPMLISCYGCEIYMGASITLFGVLRAGWNIQVLLVGVLLVSMGVGNGFTLFSVLYKKRIK</sequence>
<keyword evidence="6" id="KW-0175">Coiled coil</keyword>
<proteinExistence type="inferred from homology"/>
<dbReference type="PANTHER" id="PTHR21433">
    <property type="entry name" value="TRANSMEMBRANE PROTEIN INDUCED BY TUMOR NECROSIS FACTOR ALPHA"/>
    <property type="match status" value="1"/>
</dbReference>
<keyword evidence="4 7" id="KW-1133">Transmembrane helix</keyword>
<gene>
    <name evidence="8" type="ORF">MHBO_003817</name>
</gene>
<keyword evidence="5 7" id="KW-0472">Membrane</keyword>
<feature type="coiled-coil region" evidence="6">
    <location>
        <begin position="32"/>
        <end position="83"/>
    </location>
</feature>
<feature type="transmembrane region" description="Helical" evidence="7">
    <location>
        <begin position="204"/>
        <end position="225"/>
    </location>
</feature>
<feature type="transmembrane region" description="Helical" evidence="7">
    <location>
        <begin position="231"/>
        <end position="252"/>
    </location>
</feature>
<comment type="caution">
    <text evidence="8">The sequence shown here is derived from an EMBL/GenBank/DDBJ whole genome shotgun (WGS) entry which is preliminary data.</text>
</comment>
<evidence type="ECO:0000256" key="7">
    <source>
        <dbReference type="SAM" id="Phobius"/>
    </source>
</evidence>
<evidence type="ECO:0000313" key="8">
    <source>
        <dbReference type="EMBL" id="MES1922310.1"/>
    </source>
</evidence>
<organism evidence="8 9">
    <name type="scientific">Bonamia ostreae</name>
    <dbReference type="NCBI Taxonomy" id="126728"/>
    <lineage>
        <taxon>Eukaryota</taxon>
        <taxon>Sar</taxon>
        <taxon>Rhizaria</taxon>
        <taxon>Endomyxa</taxon>
        <taxon>Ascetosporea</taxon>
        <taxon>Haplosporida</taxon>
        <taxon>Bonamia</taxon>
    </lineage>
</organism>
<dbReference type="InterPro" id="IPR012926">
    <property type="entry name" value="TMEM120A/B"/>
</dbReference>
<feature type="transmembrane region" description="Helical" evidence="7">
    <location>
        <begin position="152"/>
        <end position="172"/>
    </location>
</feature>
<evidence type="ECO:0000256" key="1">
    <source>
        <dbReference type="ARBA" id="ARBA00004141"/>
    </source>
</evidence>
<name>A0ABV2ARL5_9EUKA</name>
<feature type="transmembrane region" description="Helical" evidence="7">
    <location>
        <begin position="178"/>
        <end position="197"/>
    </location>
</feature>